<dbReference type="Proteomes" id="UP001432075">
    <property type="component" value="Chromosome"/>
</dbReference>
<dbReference type="RefSeq" id="WP_328776722.1">
    <property type="nucleotide sequence ID" value="NZ_CP108057.1"/>
</dbReference>
<dbReference type="EMBL" id="CP108057">
    <property type="protein sequence ID" value="WUO49225.1"/>
    <property type="molecule type" value="Genomic_DNA"/>
</dbReference>
<reference evidence="5" key="1">
    <citation type="submission" date="2022-10" db="EMBL/GenBank/DDBJ databases">
        <title>The complete genomes of actinobacterial strains from the NBC collection.</title>
        <authorList>
            <person name="Joergensen T.S."/>
            <person name="Alvarez Arevalo M."/>
            <person name="Sterndorff E.B."/>
            <person name="Faurdal D."/>
            <person name="Vuksanovic O."/>
            <person name="Mourched A.-S."/>
            <person name="Charusanti P."/>
            <person name="Shaw S."/>
            <person name="Blin K."/>
            <person name="Weber T."/>
        </authorList>
    </citation>
    <scope>NUCLEOTIDE SEQUENCE</scope>
    <source>
        <strain evidence="5">NBC_00283</strain>
    </source>
</reference>
<organism evidence="5 6">
    <name type="scientific">Streptomyces goshikiensis</name>
    <dbReference type="NCBI Taxonomy" id="1942"/>
    <lineage>
        <taxon>Bacteria</taxon>
        <taxon>Bacillati</taxon>
        <taxon>Actinomycetota</taxon>
        <taxon>Actinomycetes</taxon>
        <taxon>Kitasatosporales</taxon>
        <taxon>Streptomycetaceae</taxon>
        <taxon>Streptomyces</taxon>
    </lineage>
</organism>
<dbReference type="Pfam" id="PF02547">
    <property type="entry name" value="Queuosine_synth"/>
    <property type="match status" value="1"/>
</dbReference>
<keyword evidence="1" id="KW-0963">Cytoplasm</keyword>
<keyword evidence="4" id="KW-0671">Queuosine biosynthesis</keyword>
<name>A0ABZ1RQZ6_9ACTN</name>
<keyword evidence="3" id="KW-0949">S-adenosyl-L-methionine</keyword>
<dbReference type="InterPro" id="IPR003699">
    <property type="entry name" value="QueA"/>
</dbReference>
<sequence>MSGARGSEKPSVYIRDIPPELVARVPAEQRGPGLGRDSVRLLVSPGAGAVSLHAFRELPGLLRAGDVLVVNTSATLPAALDSRLGGEDVVVHFSTRGEDRRWAVELRDRAVRGTTRPRAGGPAGAVVELPGGRALVLEEPLAAGADRLWWARPSWDDVPALLRAYGRPIRYAYTERDQPLSAYQTVFAVPAADGAGSAEMPSAGRPFTAELVAALVSRGVQFAPLTLHTGVASQEAHEPPYPERYAVPGTTAWLVNAARAAGGRVIAVGTTAVRALESATGPDGVVRAAGGWTDLVVTPGRGVRAVDGLLTGLHEPGASHLMMLEAVAGAEAVRRGYAAARAGLCLWHEFGDVHLLLKDEKRY</sequence>
<evidence type="ECO:0000313" key="5">
    <source>
        <dbReference type="EMBL" id="WUO49225.1"/>
    </source>
</evidence>
<dbReference type="PANTHER" id="PTHR30307:SF0">
    <property type="entry name" value="S-ADENOSYLMETHIONINE:TRNA RIBOSYLTRANSFERASE-ISOMERASE"/>
    <property type="match status" value="1"/>
</dbReference>
<keyword evidence="2" id="KW-0808">Transferase</keyword>
<keyword evidence="6" id="KW-1185">Reference proteome</keyword>
<dbReference type="Gene3D" id="2.40.10.240">
    <property type="entry name" value="QueA-like"/>
    <property type="match status" value="1"/>
</dbReference>
<evidence type="ECO:0000313" key="6">
    <source>
        <dbReference type="Proteomes" id="UP001432075"/>
    </source>
</evidence>
<accession>A0ABZ1RQZ6</accession>
<gene>
    <name evidence="5" type="ORF">OHU17_27220</name>
</gene>
<dbReference type="SUPFAM" id="SSF111337">
    <property type="entry name" value="QueA-like"/>
    <property type="match status" value="1"/>
</dbReference>
<proteinExistence type="predicted"/>
<evidence type="ECO:0000256" key="1">
    <source>
        <dbReference type="ARBA" id="ARBA00022490"/>
    </source>
</evidence>
<dbReference type="InterPro" id="IPR036100">
    <property type="entry name" value="QueA_sf"/>
</dbReference>
<evidence type="ECO:0000256" key="3">
    <source>
        <dbReference type="ARBA" id="ARBA00022691"/>
    </source>
</evidence>
<dbReference type="PANTHER" id="PTHR30307">
    <property type="entry name" value="S-ADENOSYLMETHIONINE:TRNA RIBOSYLTRANSFERASE-ISOMERASE"/>
    <property type="match status" value="1"/>
</dbReference>
<protein>
    <submittedName>
        <fullName evidence="5">S-adenosylmethionine:tRNA ribosyltransferase-isomerase</fullName>
    </submittedName>
</protein>
<dbReference type="InterPro" id="IPR042119">
    <property type="entry name" value="QueA_dom2"/>
</dbReference>
<evidence type="ECO:0000256" key="2">
    <source>
        <dbReference type="ARBA" id="ARBA00022679"/>
    </source>
</evidence>
<dbReference type="InterPro" id="IPR042118">
    <property type="entry name" value="QueA_dom1"/>
</dbReference>
<dbReference type="Gene3D" id="3.40.1780.10">
    <property type="entry name" value="QueA-like"/>
    <property type="match status" value="1"/>
</dbReference>
<evidence type="ECO:0000256" key="4">
    <source>
        <dbReference type="ARBA" id="ARBA00022785"/>
    </source>
</evidence>